<dbReference type="Pfam" id="PF02518">
    <property type="entry name" value="HATPase_c"/>
    <property type="match status" value="1"/>
</dbReference>
<dbReference type="InterPro" id="IPR050482">
    <property type="entry name" value="Sensor_HK_TwoCompSys"/>
</dbReference>
<feature type="region of interest" description="Disordered" evidence="16">
    <location>
        <begin position="1"/>
        <end position="53"/>
    </location>
</feature>
<sequence length="442" mass="47160">MGEGVGRVVPPGTTPVPARGDPPVPHARGRSARPPDLGPKDRPRPPTGPIRAMTDRRYREVMSQGPRSGLAAVSSALLAMSRHLEVRDVLKTIVASARELLDARYAALGVPDDHGGFAQFVVDGVSDAQWKAIGPLPRQHGILAAMLHDARPERLADVREDPRFEGWPSAHPEMSDFLGLPVKDGDEVIGALFLANKNRENPGAGCGFTEEDEELLAILAQHAAIALTNARLYERSRELTIAEERSRLAHELHDAVSQKLFSLRLTAQAAAALVDRDPARAKDELHQVAVLAAEAADELRAAVVELRPAALDEDGLIATLRTHTQVLDRAHAARVTFTGSGFRALPAAQEEALLRVAQEALHNALRHSGGAHVDVSVERRGGGAVLRVTDDGCGFDPKAVRHAGRHLGLVSMRDRASGVGGTLTVYSAPGEGTTIEMEVPGG</sequence>
<evidence type="ECO:0000256" key="8">
    <source>
        <dbReference type="ARBA" id="ARBA00022679"/>
    </source>
</evidence>
<dbReference type="InterPro" id="IPR004358">
    <property type="entry name" value="Sig_transdc_His_kin-like_C"/>
</dbReference>
<dbReference type="InterPro" id="IPR011712">
    <property type="entry name" value="Sig_transdc_His_kin_sub3_dim/P"/>
</dbReference>
<dbReference type="GO" id="GO:0016020">
    <property type="term" value="C:membrane"/>
    <property type="evidence" value="ECO:0007669"/>
    <property type="project" value="InterPro"/>
</dbReference>
<keyword evidence="19" id="KW-1185">Reference proteome</keyword>
<evidence type="ECO:0000256" key="6">
    <source>
        <dbReference type="ARBA" id="ARBA00022485"/>
    </source>
</evidence>
<dbReference type="PROSITE" id="PS50109">
    <property type="entry name" value="HIS_KIN"/>
    <property type="match status" value="1"/>
</dbReference>
<evidence type="ECO:0000256" key="4">
    <source>
        <dbReference type="ARBA" id="ARBA00012438"/>
    </source>
</evidence>
<dbReference type="Pfam" id="PF13185">
    <property type="entry name" value="GAF_2"/>
    <property type="match status" value="1"/>
</dbReference>
<evidence type="ECO:0000256" key="10">
    <source>
        <dbReference type="ARBA" id="ARBA00022777"/>
    </source>
</evidence>
<keyword evidence="9" id="KW-0479">Metal-binding</keyword>
<evidence type="ECO:0000256" key="16">
    <source>
        <dbReference type="SAM" id="MobiDB-lite"/>
    </source>
</evidence>
<dbReference type="GO" id="GO:0051539">
    <property type="term" value="F:4 iron, 4 sulfur cluster binding"/>
    <property type="evidence" value="ECO:0007669"/>
    <property type="project" value="UniProtKB-KW"/>
</dbReference>
<comment type="catalytic activity">
    <reaction evidence="1">
        <text>ATP + protein L-histidine = ADP + protein N-phospho-L-histidine.</text>
        <dbReference type="EC" id="2.7.13.3"/>
    </reaction>
</comment>
<dbReference type="SMART" id="SM00065">
    <property type="entry name" value="GAF"/>
    <property type="match status" value="1"/>
</dbReference>
<evidence type="ECO:0000256" key="1">
    <source>
        <dbReference type="ARBA" id="ARBA00000085"/>
    </source>
</evidence>
<comment type="subcellular location">
    <subcellularLocation>
        <location evidence="3">Cytoplasm</location>
    </subcellularLocation>
</comment>
<dbReference type="GO" id="GO:0005737">
    <property type="term" value="C:cytoplasm"/>
    <property type="evidence" value="ECO:0007669"/>
    <property type="project" value="UniProtKB-SubCell"/>
</dbReference>
<keyword evidence="11" id="KW-0408">Iron</keyword>
<keyword evidence="8" id="KW-0808">Transferase</keyword>
<comment type="function">
    <text evidence="14">Member of the two-component regulatory system NreB/NreC involved in the control of dissimilatory nitrate/nitrite reduction in response to oxygen. NreB functions as a direct oxygen sensor histidine kinase which is autophosphorylated, in the absence of oxygen, probably at the conserved histidine residue, and transfers its phosphate group probably to a conserved aspartate residue of NreC. NreB/NreC activates the expression of the nitrate (narGHJI) and nitrite (nir) reductase operons, as well as the putative nitrate transporter gene narT.</text>
</comment>
<dbReference type="InterPro" id="IPR036890">
    <property type="entry name" value="HATPase_C_sf"/>
</dbReference>
<feature type="domain" description="Histidine kinase" evidence="17">
    <location>
        <begin position="247"/>
        <end position="442"/>
    </location>
</feature>
<evidence type="ECO:0000313" key="18">
    <source>
        <dbReference type="EMBL" id="GGW73782.1"/>
    </source>
</evidence>
<accession>A0A918JC07</accession>
<proteinExistence type="predicted"/>
<evidence type="ECO:0000256" key="7">
    <source>
        <dbReference type="ARBA" id="ARBA00022490"/>
    </source>
</evidence>
<evidence type="ECO:0000256" key="15">
    <source>
        <dbReference type="ARBA" id="ARBA00030800"/>
    </source>
</evidence>
<keyword evidence="13" id="KW-0411">Iron-sulfur</keyword>
<reference evidence="18" key="1">
    <citation type="journal article" date="2014" name="Int. J. Syst. Evol. Microbiol.">
        <title>Complete genome sequence of Corynebacterium casei LMG S-19264T (=DSM 44701T), isolated from a smear-ripened cheese.</title>
        <authorList>
            <consortium name="US DOE Joint Genome Institute (JGI-PGF)"/>
            <person name="Walter F."/>
            <person name="Albersmeier A."/>
            <person name="Kalinowski J."/>
            <person name="Ruckert C."/>
        </authorList>
    </citation>
    <scope>NUCLEOTIDE SEQUENCE</scope>
    <source>
        <strain evidence="18">JCM 4490</strain>
    </source>
</reference>
<dbReference type="PRINTS" id="PR00344">
    <property type="entry name" value="BCTRLSENSOR"/>
</dbReference>
<dbReference type="CDD" id="cd16917">
    <property type="entry name" value="HATPase_UhpB-NarQ-NarX-like"/>
    <property type="match status" value="1"/>
</dbReference>
<dbReference type="GO" id="GO:0000155">
    <property type="term" value="F:phosphorelay sensor kinase activity"/>
    <property type="evidence" value="ECO:0007669"/>
    <property type="project" value="InterPro"/>
</dbReference>
<dbReference type="SUPFAM" id="SSF55781">
    <property type="entry name" value="GAF domain-like"/>
    <property type="match status" value="1"/>
</dbReference>
<dbReference type="GO" id="GO:0046983">
    <property type="term" value="F:protein dimerization activity"/>
    <property type="evidence" value="ECO:0007669"/>
    <property type="project" value="InterPro"/>
</dbReference>
<protein>
    <recommendedName>
        <fullName evidence="5">Oxygen sensor histidine kinase NreB</fullName>
        <ecNumber evidence="4">2.7.13.3</ecNumber>
    </recommendedName>
    <alternativeName>
        <fullName evidence="15">Nitrogen regulation protein B</fullName>
    </alternativeName>
</protein>
<feature type="compositionally biased region" description="Low complexity" evidence="16">
    <location>
        <begin position="1"/>
        <end position="19"/>
    </location>
</feature>
<organism evidence="18 19">
    <name type="scientific">Streptomyces lucensis JCM 4490</name>
    <dbReference type="NCBI Taxonomy" id="1306176"/>
    <lineage>
        <taxon>Bacteria</taxon>
        <taxon>Bacillati</taxon>
        <taxon>Actinomycetota</taxon>
        <taxon>Actinomycetes</taxon>
        <taxon>Kitasatosporales</taxon>
        <taxon>Streptomycetaceae</taxon>
        <taxon>Streptomyces</taxon>
    </lineage>
</organism>
<evidence type="ECO:0000256" key="11">
    <source>
        <dbReference type="ARBA" id="ARBA00023004"/>
    </source>
</evidence>
<reference evidence="18" key="2">
    <citation type="submission" date="2020-09" db="EMBL/GenBank/DDBJ databases">
        <authorList>
            <person name="Sun Q."/>
            <person name="Ohkuma M."/>
        </authorList>
    </citation>
    <scope>NUCLEOTIDE SEQUENCE</scope>
    <source>
        <strain evidence="18">JCM 4490</strain>
    </source>
</reference>
<dbReference type="Gene3D" id="3.30.450.40">
    <property type="match status" value="1"/>
</dbReference>
<name>A0A918JC07_9ACTN</name>
<dbReference type="SMART" id="SM00387">
    <property type="entry name" value="HATPase_c"/>
    <property type="match status" value="1"/>
</dbReference>
<dbReference type="SUPFAM" id="SSF55874">
    <property type="entry name" value="ATPase domain of HSP90 chaperone/DNA topoisomerase II/histidine kinase"/>
    <property type="match status" value="1"/>
</dbReference>
<dbReference type="InterPro" id="IPR005467">
    <property type="entry name" value="His_kinase_dom"/>
</dbReference>
<comment type="caution">
    <text evidence="18">The sequence shown here is derived from an EMBL/GenBank/DDBJ whole genome shotgun (WGS) entry which is preliminary data.</text>
</comment>
<keyword evidence="10" id="KW-0418">Kinase</keyword>
<dbReference type="EMBL" id="BMUE01000016">
    <property type="protein sequence ID" value="GGW73782.1"/>
    <property type="molecule type" value="Genomic_DNA"/>
</dbReference>
<keyword evidence="12" id="KW-0902">Two-component regulatory system</keyword>
<dbReference type="Gene3D" id="3.30.565.10">
    <property type="entry name" value="Histidine kinase-like ATPase, C-terminal domain"/>
    <property type="match status" value="1"/>
</dbReference>
<dbReference type="Gene3D" id="1.20.5.1930">
    <property type="match status" value="1"/>
</dbReference>
<gene>
    <name evidence="18" type="ORF">GCM10010503_59220</name>
</gene>
<dbReference type="PANTHER" id="PTHR24421">
    <property type="entry name" value="NITRATE/NITRITE SENSOR PROTEIN NARX-RELATED"/>
    <property type="match status" value="1"/>
</dbReference>
<dbReference type="PANTHER" id="PTHR24421:SF61">
    <property type="entry name" value="OXYGEN SENSOR HISTIDINE KINASE NREB"/>
    <property type="match status" value="1"/>
</dbReference>
<comment type="cofactor">
    <cofactor evidence="2">
        <name>[4Fe-4S] cluster</name>
        <dbReference type="ChEBI" id="CHEBI:49883"/>
    </cofactor>
</comment>
<keyword evidence="6" id="KW-0004">4Fe-4S</keyword>
<dbReference type="InterPro" id="IPR003594">
    <property type="entry name" value="HATPase_dom"/>
</dbReference>
<evidence type="ECO:0000256" key="12">
    <source>
        <dbReference type="ARBA" id="ARBA00023012"/>
    </source>
</evidence>
<dbReference type="InterPro" id="IPR029016">
    <property type="entry name" value="GAF-like_dom_sf"/>
</dbReference>
<evidence type="ECO:0000256" key="9">
    <source>
        <dbReference type="ARBA" id="ARBA00022723"/>
    </source>
</evidence>
<keyword evidence="7" id="KW-0963">Cytoplasm</keyword>
<dbReference type="InterPro" id="IPR003018">
    <property type="entry name" value="GAF"/>
</dbReference>
<evidence type="ECO:0000256" key="13">
    <source>
        <dbReference type="ARBA" id="ARBA00023014"/>
    </source>
</evidence>
<evidence type="ECO:0000256" key="5">
    <source>
        <dbReference type="ARBA" id="ARBA00017322"/>
    </source>
</evidence>
<dbReference type="AlphaFoldDB" id="A0A918JC07"/>
<dbReference type="Proteomes" id="UP000620224">
    <property type="component" value="Unassembled WGS sequence"/>
</dbReference>
<evidence type="ECO:0000256" key="2">
    <source>
        <dbReference type="ARBA" id="ARBA00001966"/>
    </source>
</evidence>
<dbReference type="EC" id="2.7.13.3" evidence="4"/>
<dbReference type="GO" id="GO:0046872">
    <property type="term" value="F:metal ion binding"/>
    <property type="evidence" value="ECO:0007669"/>
    <property type="project" value="UniProtKB-KW"/>
</dbReference>
<evidence type="ECO:0000313" key="19">
    <source>
        <dbReference type="Proteomes" id="UP000620224"/>
    </source>
</evidence>
<evidence type="ECO:0000256" key="3">
    <source>
        <dbReference type="ARBA" id="ARBA00004496"/>
    </source>
</evidence>
<dbReference type="Pfam" id="PF07730">
    <property type="entry name" value="HisKA_3"/>
    <property type="match status" value="1"/>
</dbReference>
<evidence type="ECO:0000259" key="17">
    <source>
        <dbReference type="PROSITE" id="PS50109"/>
    </source>
</evidence>
<evidence type="ECO:0000256" key="14">
    <source>
        <dbReference type="ARBA" id="ARBA00024827"/>
    </source>
</evidence>